<evidence type="ECO:0000256" key="4">
    <source>
        <dbReference type="ARBA" id="ARBA00022989"/>
    </source>
</evidence>
<evidence type="ECO:0000256" key="5">
    <source>
        <dbReference type="ARBA" id="ARBA00023136"/>
    </source>
</evidence>
<sequence>MKSDFQAKFLQHLIAKKQEKGFTLIELLVVIIIIGILSAIALPSFLNQANKAKESESKQYIGSMNRSQQAYYLEKNTFSSDVSLLGLGIKTDTTNYTYAIVGQTDKQVANTSYPKFTTTLRAHTGGVGVGFTTGATTGEATTLAVLCQSVKPTAGDATKVTFSTLTGPVCDGTVFQDLGK</sequence>
<evidence type="ECO:0000313" key="7">
    <source>
        <dbReference type="EMBL" id="PSB25635.1"/>
    </source>
</evidence>
<evidence type="ECO:0000256" key="6">
    <source>
        <dbReference type="SAM" id="Phobius"/>
    </source>
</evidence>
<proteinExistence type="predicted"/>
<evidence type="ECO:0000313" key="8">
    <source>
        <dbReference type="Proteomes" id="UP000239576"/>
    </source>
</evidence>
<evidence type="ECO:0000256" key="2">
    <source>
        <dbReference type="ARBA" id="ARBA00022481"/>
    </source>
</evidence>
<dbReference type="EMBL" id="PVWK01000123">
    <property type="protein sequence ID" value="PSB25635.1"/>
    <property type="molecule type" value="Genomic_DNA"/>
</dbReference>
<dbReference type="InterPro" id="IPR031975">
    <property type="entry name" value="Pilin_GH"/>
</dbReference>
<dbReference type="InterPro" id="IPR012902">
    <property type="entry name" value="N_methyl_site"/>
</dbReference>
<protein>
    <submittedName>
        <fullName evidence="7">General secretion pathway protein GspH</fullName>
    </submittedName>
</protein>
<comment type="subcellular location">
    <subcellularLocation>
        <location evidence="1">Membrane</location>
        <topology evidence="1">Single-pass membrane protein</topology>
    </subcellularLocation>
</comment>
<reference evidence="7 8" key="2">
    <citation type="submission" date="2018-03" db="EMBL/GenBank/DDBJ databases">
        <title>The ancient ancestry and fast evolution of plastids.</title>
        <authorList>
            <person name="Moore K.R."/>
            <person name="Magnabosco C."/>
            <person name="Momper L."/>
            <person name="Gold D.A."/>
            <person name="Bosak T."/>
            <person name="Fournier G.P."/>
        </authorList>
    </citation>
    <scope>NUCLEOTIDE SEQUENCE [LARGE SCALE GENOMIC DNA]</scope>
    <source>
        <strain evidence="7 8">ULC18</strain>
    </source>
</reference>
<dbReference type="RefSeq" id="WP_106258846.1">
    <property type="nucleotide sequence ID" value="NZ_CAWNSW010000161.1"/>
</dbReference>
<evidence type="ECO:0000256" key="3">
    <source>
        <dbReference type="ARBA" id="ARBA00022692"/>
    </source>
</evidence>
<reference evidence="8" key="1">
    <citation type="submission" date="2018-02" db="EMBL/GenBank/DDBJ databases">
        <authorList>
            <person name="Moore K."/>
            <person name="Momper L."/>
        </authorList>
    </citation>
    <scope>NUCLEOTIDE SEQUENCE [LARGE SCALE GENOMIC DNA]</scope>
    <source>
        <strain evidence="8">ULC18</strain>
    </source>
</reference>
<comment type="caution">
    <text evidence="7">The sequence shown here is derived from an EMBL/GenBank/DDBJ whole genome shotgun (WGS) entry which is preliminary data.</text>
</comment>
<keyword evidence="4 6" id="KW-1133">Transmembrane helix</keyword>
<evidence type="ECO:0000256" key="1">
    <source>
        <dbReference type="ARBA" id="ARBA00004167"/>
    </source>
</evidence>
<dbReference type="Gene3D" id="3.30.700.10">
    <property type="entry name" value="Glycoprotein, Type 4 Pilin"/>
    <property type="match status" value="1"/>
</dbReference>
<dbReference type="PANTHER" id="PTHR30093">
    <property type="entry name" value="GENERAL SECRETION PATHWAY PROTEIN G"/>
    <property type="match status" value="1"/>
</dbReference>
<organism evidence="7 8">
    <name type="scientific">Stenomitos frigidus ULC18</name>
    <dbReference type="NCBI Taxonomy" id="2107698"/>
    <lineage>
        <taxon>Bacteria</taxon>
        <taxon>Bacillati</taxon>
        <taxon>Cyanobacteriota</taxon>
        <taxon>Cyanophyceae</taxon>
        <taxon>Leptolyngbyales</taxon>
        <taxon>Leptolyngbyaceae</taxon>
        <taxon>Stenomitos</taxon>
    </lineage>
</organism>
<dbReference type="Proteomes" id="UP000239576">
    <property type="component" value="Unassembled WGS sequence"/>
</dbReference>
<keyword evidence="5 6" id="KW-0472">Membrane</keyword>
<dbReference type="SUPFAM" id="SSF54523">
    <property type="entry name" value="Pili subunits"/>
    <property type="match status" value="1"/>
</dbReference>
<keyword evidence="8" id="KW-1185">Reference proteome</keyword>
<dbReference type="NCBIfam" id="TIGR02532">
    <property type="entry name" value="IV_pilin_GFxxxE"/>
    <property type="match status" value="1"/>
</dbReference>
<dbReference type="Pfam" id="PF16734">
    <property type="entry name" value="Pilin_GH"/>
    <property type="match status" value="1"/>
</dbReference>
<accession>A0A2T1DYR9</accession>
<keyword evidence="2" id="KW-0488">Methylation</keyword>
<dbReference type="PANTHER" id="PTHR30093:SF44">
    <property type="entry name" value="TYPE II SECRETION SYSTEM CORE PROTEIN G"/>
    <property type="match status" value="1"/>
</dbReference>
<feature type="transmembrane region" description="Helical" evidence="6">
    <location>
        <begin position="21"/>
        <end position="46"/>
    </location>
</feature>
<gene>
    <name evidence="7" type="ORF">C7B82_22730</name>
</gene>
<keyword evidence="3 6" id="KW-0812">Transmembrane</keyword>
<dbReference type="GO" id="GO:0016020">
    <property type="term" value="C:membrane"/>
    <property type="evidence" value="ECO:0007669"/>
    <property type="project" value="UniProtKB-SubCell"/>
</dbReference>
<dbReference type="InterPro" id="IPR045584">
    <property type="entry name" value="Pilin-like"/>
</dbReference>
<dbReference type="PROSITE" id="PS00409">
    <property type="entry name" value="PROKAR_NTER_METHYL"/>
    <property type="match status" value="1"/>
</dbReference>
<name>A0A2T1DYR9_9CYAN</name>
<dbReference type="OrthoDB" id="467711at2"/>
<dbReference type="Pfam" id="PF07963">
    <property type="entry name" value="N_methyl"/>
    <property type="match status" value="1"/>
</dbReference>
<dbReference type="AlphaFoldDB" id="A0A2T1DYR9"/>